<dbReference type="InterPro" id="IPR043726">
    <property type="entry name" value="LiaI-LiaF-like_TM1"/>
</dbReference>
<evidence type="ECO:0000256" key="1">
    <source>
        <dbReference type="SAM" id="MobiDB-lite"/>
    </source>
</evidence>
<dbReference type="SUPFAM" id="SSF57845">
    <property type="entry name" value="B-box zinc-binding domain"/>
    <property type="match status" value="1"/>
</dbReference>
<gene>
    <name evidence="4" type="ORF">D0Y96_13940</name>
</gene>
<evidence type="ECO:0000259" key="3">
    <source>
        <dbReference type="PROSITE" id="PS50119"/>
    </source>
</evidence>
<keyword evidence="5" id="KW-1185">Reference proteome</keyword>
<evidence type="ECO:0000313" key="5">
    <source>
        <dbReference type="Proteomes" id="UP000264702"/>
    </source>
</evidence>
<proteinExistence type="predicted"/>
<dbReference type="GO" id="GO:0008270">
    <property type="term" value="F:zinc ion binding"/>
    <property type="evidence" value="ECO:0007669"/>
    <property type="project" value="InterPro"/>
</dbReference>
<protein>
    <recommendedName>
        <fullName evidence="3">B box-type domain-containing protein</fullName>
    </recommendedName>
</protein>
<accession>A0A372INY9</accession>
<keyword evidence="2" id="KW-1133">Transmembrane helix</keyword>
<dbReference type="Pfam" id="PF00643">
    <property type="entry name" value="zf-B_box"/>
    <property type="match status" value="1"/>
</dbReference>
<dbReference type="Pfam" id="PF18917">
    <property type="entry name" value="LiaI-LiaF-like_TM1"/>
    <property type="match status" value="1"/>
</dbReference>
<feature type="region of interest" description="Disordered" evidence="1">
    <location>
        <begin position="160"/>
        <end position="234"/>
    </location>
</feature>
<dbReference type="RefSeq" id="WP_117300869.1">
    <property type="nucleotide sequence ID" value="NZ_QVQT02000004.1"/>
</dbReference>
<dbReference type="Proteomes" id="UP000264702">
    <property type="component" value="Unassembled WGS sequence"/>
</dbReference>
<dbReference type="EMBL" id="QVQT01000004">
    <property type="protein sequence ID" value="RFU16469.1"/>
    <property type="molecule type" value="Genomic_DNA"/>
</dbReference>
<feature type="transmembrane region" description="Helical" evidence="2">
    <location>
        <begin position="247"/>
        <end position="268"/>
    </location>
</feature>
<feature type="domain" description="B box-type" evidence="3">
    <location>
        <begin position="1"/>
        <end position="29"/>
    </location>
</feature>
<dbReference type="AlphaFoldDB" id="A0A372INY9"/>
<evidence type="ECO:0000256" key="2">
    <source>
        <dbReference type="SAM" id="Phobius"/>
    </source>
</evidence>
<dbReference type="PROSITE" id="PS50119">
    <property type="entry name" value="ZF_BBOX"/>
    <property type="match status" value="1"/>
</dbReference>
<feature type="transmembrane region" description="Helical" evidence="2">
    <location>
        <begin position="274"/>
        <end position="289"/>
    </location>
</feature>
<dbReference type="CDD" id="cd19756">
    <property type="entry name" value="Bbox2"/>
    <property type="match status" value="1"/>
</dbReference>
<reference evidence="4 5" key="1">
    <citation type="submission" date="2018-08" db="EMBL/GenBank/DDBJ databases">
        <title>Acidipila sp. 4G-K13, an acidobacterium isolated from forest soil.</title>
        <authorList>
            <person name="Gao Z.-H."/>
            <person name="Qiu L.-H."/>
        </authorList>
    </citation>
    <scope>NUCLEOTIDE SEQUENCE [LARGE SCALE GENOMIC DNA]</scope>
    <source>
        <strain evidence="4 5">4G-K13</strain>
    </source>
</reference>
<sequence>MNCANHPDIPVAAYCQNCGKPLCSACVRSVADVVLCEQCLAARLGVGPAGASAGYPGGIMPPAGANPALATLLGFIPGVGAMYNGQYVKAIVHVLVFVVLVAISGSHGIFGIFVAAWVLYQVFDANQTAKARRDGRPLPDPFGLNELSFRMGVHMAPSAPGYQAPPAPAQPWQTPSAPPSAGFVSGTPGPAPGAPPSSWIPVSGAPFTNPQQQPWTPPYPGAPGPGPSGAAYGPPEMELEAARREPIGAIVLIGLGMLFLFNTLGIFSFEWIDHGWPLLIIGIGIWLLIRRMRHTPAPAPVPPPPPSNDHPSGGVQ</sequence>
<keyword evidence="2" id="KW-0472">Membrane</keyword>
<comment type="caution">
    <text evidence="4">The sequence shown here is derived from an EMBL/GenBank/DDBJ whole genome shotgun (WGS) entry which is preliminary data.</text>
</comment>
<dbReference type="InterPro" id="IPR000315">
    <property type="entry name" value="Znf_B-box"/>
</dbReference>
<name>A0A372INY9_9BACT</name>
<feature type="compositionally biased region" description="Pro residues" evidence="1">
    <location>
        <begin position="215"/>
        <end position="226"/>
    </location>
</feature>
<keyword evidence="2" id="KW-0812">Transmembrane</keyword>
<feature type="transmembrane region" description="Helical" evidence="2">
    <location>
        <begin position="90"/>
        <end position="123"/>
    </location>
</feature>
<dbReference type="OrthoDB" id="115858at2"/>
<organism evidence="4 5">
    <name type="scientific">Paracidobacterium acidisoli</name>
    <dbReference type="NCBI Taxonomy" id="2303751"/>
    <lineage>
        <taxon>Bacteria</taxon>
        <taxon>Pseudomonadati</taxon>
        <taxon>Acidobacteriota</taxon>
        <taxon>Terriglobia</taxon>
        <taxon>Terriglobales</taxon>
        <taxon>Acidobacteriaceae</taxon>
        <taxon>Paracidobacterium</taxon>
    </lineage>
</organism>
<feature type="compositionally biased region" description="Low complexity" evidence="1">
    <location>
        <begin position="170"/>
        <end position="181"/>
    </location>
</feature>
<evidence type="ECO:0000313" key="4">
    <source>
        <dbReference type="EMBL" id="RFU16469.1"/>
    </source>
</evidence>